<name>A0A0E9T4V9_ANGAN</name>
<feature type="region of interest" description="Disordered" evidence="1">
    <location>
        <begin position="1"/>
        <end position="30"/>
    </location>
</feature>
<dbReference type="AlphaFoldDB" id="A0A0E9T4V9"/>
<protein>
    <submittedName>
        <fullName evidence="2">Uncharacterized protein</fullName>
    </submittedName>
</protein>
<evidence type="ECO:0000256" key="1">
    <source>
        <dbReference type="SAM" id="MobiDB-lite"/>
    </source>
</evidence>
<accession>A0A0E9T4V9</accession>
<organism evidence="2">
    <name type="scientific">Anguilla anguilla</name>
    <name type="common">European freshwater eel</name>
    <name type="synonym">Muraena anguilla</name>
    <dbReference type="NCBI Taxonomy" id="7936"/>
    <lineage>
        <taxon>Eukaryota</taxon>
        <taxon>Metazoa</taxon>
        <taxon>Chordata</taxon>
        <taxon>Craniata</taxon>
        <taxon>Vertebrata</taxon>
        <taxon>Euteleostomi</taxon>
        <taxon>Actinopterygii</taxon>
        <taxon>Neopterygii</taxon>
        <taxon>Teleostei</taxon>
        <taxon>Anguilliformes</taxon>
        <taxon>Anguillidae</taxon>
        <taxon>Anguilla</taxon>
    </lineage>
</organism>
<reference evidence="2" key="1">
    <citation type="submission" date="2014-11" db="EMBL/GenBank/DDBJ databases">
        <authorList>
            <person name="Amaro Gonzalez C."/>
        </authorList>
    </citation>
    <scope>NUCLEOTIDE SEQUENCE</scope>
</reference>
<proteinExistence type="predicted"/>
<evidence type="ECO:0000313" key="2">
    <source>
        <dbReference type="EMBL" id="JAH48654.1"/>
    </source>
</evidence>
<dbReference type="EMBL" id="GBXM01059923">
    <property type="protein sequence ID" value="JAH48654.1"/>
    <property type="molecule type" value="Transcribed_RNA"/>
</dbReference>
<sequence length="30" mass="3603">MFTSNQQRSLPRPQQAAARHMHRDQKTRQP</sequence>
<reference evidence="2" key="2">
    <citation type="journal article" date="2015" name="Fish Shellfish Immunol.">
        <title>Early steps in the European eel (Anguilla anguilla)-Vibrio vulnificus interaction in the gills: Role of the RtxA13 toxin.</title>
        <authorList>
            <person name="Callol A."/>
            <person name="Pajuelo D."/>
            <person name="Ebbesson L."/>
            <person name="Teles M."/>
            <person name="MacKenzie S."/>
            <person name="Amaro C."/>
        </authorList>
    </citation>
    <scope>NUCLEOTIDE SEQUENCE</scope>
</reference>